<sequence length="75" mass="8800">MYEWILTGLSILGTLYNLQKRVAGWVIWSIANIGWIVCFFQKDMMAEAFLFSVYLVLSVYGIFKWWTPTPGEEKE</sequence>
<evidence type="ECO:0000256" key="5">
    <source>
        <dbReference type="SAM" id="Phobius"/>
    </source>
</evidence>
<reference evidence="6" key="1">
    <citation type="journal article" date="2022" name="bioRxiv">
        <title>Thiovibrio frasassiensisgen. nov., sp. nov., an autotrophic, elemental sulfur disproportionating bacterium isolated from sulfidic karst sediment, and proposal of Thiovibrionaceae fam. nov.</title>
        <authorList>
            <person name="Aronson H."/>
            <person name="Thomas C."/>
            <person name="Bhattacharyya M."/>
            <person name="Eckstein S."/>
            <person name="Jensen S."/>
            <person name="Barco R."/>
            <person name="Macalady J."/>
            <person name="Amend J."/>
        </authorList>
    </citation>
    <scope>NUCLEOTIDE SEQUENCE</scope>
    <source>
        <strain evidence="6">RS19-109</strain>
    </source>
</reference>
<dbReference type="AlphaFoldDB" id="A0A9X4MJU4"/>
<dbReference type="Pfam" id="PF04973">
    <property type="entry name" value="NMN_transporter"/>
    <property type="match status" value="1"/>
</dbReference>
<evidence type="ECO:0000256" key="3">
    <source>
        <dbReference type="ARBA" id="ARBA00022989"/>
    </source>
</evidence>
<feature type="transmembrane region" description="Helical" evidence="5">
    <location>
        <begin position="48"/>
        <end position="66"/>
    </location>
</feature>
<accession>A0A9X4MJU4</accession>
<evidence type="ECO:0000256" key="2">
    <source>
        <dbReference type="ARBA" id="ARBA00022692"/>
    </source>
</evidence>
<dbReference type="GO" id="GO:0016020">
    <property type="term" value="C:membrane"/>
    <property type="evidence" value="ECO:0007669"/>
    <property type="project" value="UniProtKB-SubCell"/>
</dbReference>
<dbReference type="RefSeq" id="WP_307633134.1">
    <property type="nucleotide sequence ID" value="NZ_JAPHEH010000001.1"/>
</dbReference>
<gene>
    <name evidence="6" type="ORF">OLX77_08350</name>
</gene>
<reference evidence="6" key="2">
    <citation type="submission" date="2022-10" db="EMBL/GenBank/DDBJ databases">
        <authorList>
            <person name="Aronson H.S."/>
        </authorList>
    </citation>
    <scope>NUCLEOTIDE SEQUENCE</scope>
    <source>
        <strain evidence="6">RS19-109</strain>
    </source>
</reference>
<evidence type="ECO:0000256" key="1">
    <source>
        <dbReference type="ARBA" id="ARBA00004141"/>
    </source>
</evidence>
<keyword evidence="7" id="KW-1185">Reference proteome</keyword>
<evidence type="ECO:0000313" key="6">
    <source>
        <dbReference type="EMBL" id="MDG4476164.1"/>
    </source>
</evidence>
<feature type="transmembrane region" description="Helical" evidence="5">
    <location>
        <begin position="22"/>
        <end position="41"/>
    </location>
</feature>
<dbReference type="InterPro" id="IPR006419">
    <property type="entry name" value="NMN_transpt_PnuC"/>
</dbReference>
<dbReference type="Proteomes" id="UP001154240">
    <property type="component" value="Unassembled WGS sequence"/>
</dbReference>
<evidence type="ECO:0000256" key="4">
    <source>
        <dbReference type="ARBA" id="ARBA00023136"/>
    </source>
</evidence>
<proteinExistence type="predicted"/>
<keyword evidence="4 5" id="KW-0472">Membrane</keyword>
<keyword evidence="3 5" id="KW-1133">Transmembrane helix</keyword>
<dbReference type="GO" id="GO:0034257">
    <property type="term" value="F:nicotinamide riboside transmembrane transporter activity"/>
    <property type="evidence" value="ECO:0007669"/>
    <property type="project" value="InterPro"/>
</dbReference>
<dbReference type="EMBL" id="JAPHEH010000001">
    <property type="protein sequence ID" value="MDG4476164.1"/>
    <property type="molecule type" value="Genomic_DNA"/>
</dbReference>
<comment type="subcellular location">
    <subcellularLocation>
        <location evidence="1">Membrane</location>
        <topology evidence="1">Multi-pass membrane protein</topology>
    </subcellularLocation>
</comment>
<protein>
    <submittedName>
        <fullName evidence="6">Nicotinamide mononucleotide transporter family protein</fullName>
    </submittedName>
</protein>
<comment type="caution">
    <text evidence="6">The sequence shown here is derived from an EMBL/GenBank/DDBJ whole genome shotgun (WGS) entry which is preliminary data.</text>
</comment>
<name>A0A9X4MJU4_9BACT</name>
<evidence type="ECO:0000313" key="7">
    <source>
        <dbReference type="Proteomes" id="UP001154240"/>
    </source>
</evidence>
<organism evidence="6 7">
    <name type="scientific">Thiovibrio frasassiensis</name>
    <dbReference type="NCBI Taxonomy" id="2984131"/>
    <lineage>
        <taxon>Bacteria</taxon>
        <taxon>Pseudomonadati</taxon>
        <taxon>Thermodesulfobacteriota</taxon>
        <taxon>Desulfobulbia</taxon>
        <taxon>Desulfobulbales</taxon>
        <taxon>Thiovibrionaceae</taxon>
        <taxon>Thiovibrio</taxon>
    </lineage>
</organism>
<keyword evidence="2 5" id="KW-0812">Transmembrane</keyword>